<dbReference type="InterPro" id="IPR014718">
    <property type="entry name" value="GH-type_carb-bd"/>
</dbReference>
<dbReference type="AlphaFoldDB" id="A0A5C6CT59"/>
<evidence type="ECO:0000256" key="9">
    <source>
        <dbReference type="RuleBase" id="RU361154"/>
    </source>
</evidence>
<comment type="caution">
    <text evidence="11">The sequence shown here is derived from an EMBL/GenBank/DDBJ whole genome shotgun (WGS) entry which is preliminary data.</text>
</comment>
<evidence type="ECO:0000313" key="11">
    <source>
        <dbReference type="EMBL" id="TWU27712.1"/>
    </source>
</evidence>
<dbReference type="InterPro" id="IPR011013">
    <property type="entry name" value="Gal_mutarotase_sf_dom"/>
</dbReference>
<dbReference type="InterPro" id="IPR006104">
    <property type="entry name" value="Glyco_hydro_2_N"/>
</dbReference>
<protein>
    <recommendedName>
        <fullName evidence="5 9">Beta-galactosidase</fullName>
        <ecNumber evidence="4 9">3.2.1.23</ecNumber>
    </recommendedName>
    <alternativeName>
        <fullName evidence="8 9">Lactase</fullName>
    </alternativeName>
</protein>
<dbReference type="Gene3D" id="2.70.98.10">
    <property type="match status" value="1"/>
</dbReference>
<dbReference type="PANTHER" id="PTHR46323:SF2">
    <property type="entry name" value="BETA-GALACTOSIDASE"/>
    <property type="match status" value="1"/>
</dbReference>
<sequence>MIILLIHLSARYRIVLAMVSVLLWLALSSLGYADVAQPDWENEHVLQKNRLRARASFIPYATSEQALAGEQSASPWFLSLNGDWRFQWVPRSEERPQGFFVPGYDDSKWPVIPVPSNWEMHGYGTPIYISAGYPFRIDPPRVTSEPDPKYTSFAERNPVGSYRRDFTLSEKWDGRRVFLHFAGVDSAVYVWVNGHAVGYSQGSRTPAEFEITDWLVAGRNQIAVQVYRWCDGSHLEDQDMWRLSGIFRDVFLYSTDSVRICDFAVRTELDDDYKGATLSIEPELDAGDTESLAGWTLQAQLFDKAHRKEFSDPLVQDAASIVNRDFNAEILNQRTPQRGLPKFGWMDATVQNPTKWTAETPNLYRLVLKLHDPQGHTVEAVGCDVGFRKIEILNGRLLVNGKPVRLRGINRHEHHPQYGHAIPLDSMVQDIKLMKQANINAVRTSHYPNDPRWYELCDRYGMYVMDEANLETHGVRGLLASDPRWGQAFLDRAIRMAERDKNHPSVFCWSMGNESGYGPNFAAISGWLHAFDPTRPVHYEGSQSEPADPRTVDIVSRFYPRVNQEYLQPPLPDGNQQERAENARWERLLELAQNSKDDRPIVMSEYCHAMGNAVGNLAEYWDEIYSQPRLLGGFIWDWADQGLYKKDSEGKQFLAYGGDFGDFPHSKAFCLNGIVFADRRLTPKYHEVKKVYQPVTFQSERLSPNIASLRVVNRFDHSNLNQFDLRWQFLVGGQIVLSGDLEPLELEPGEEGILKIPCNETGPFPAGEAAYLRVSVHTREATPWADVGYEIAWEQFPFTVQHTLAPQIHTSALAKLNVTRSDETITINGNEFVARFNRAQGSLVSLEYDGHEVLAANATELASPVAQFFRAPTDNDRGFGNWLAKNWQETGLASPERIVQSCEASESTRDTVEIEIRAKYNFSTGSYDQYSQWLVRGDGSLDMTNSFTPAGSLPPLGRIGVMLRLSPELETMTWFGHGPHENYPDRKESCPLGLWTSTVTQQYVPYPRPQENGNKEGVRWIALTDEIGRGMVVVAAQPIAASALHYTVDDLAVASHAHLLKPRQEVVLSLDARQSGLGNSSCGPGVVQRFAVPPESYKLQVSFRRVNAGDDIPAIARAIYDRSK</sequence>
<dbReference type="Pfam" id="PF02837">
    <property type="entry name" value="Glyco_hydro_2_N"/>
    <property type="match status" value="1"/>
</dbReference>
<evidence type="ECO:0000313" key="12">
    <source>
        <dbReference type="Proteomes" id="UP000318437"/>
    </source>
</evidence>
<dbReference type="InterPro" id="IPR006103">
    <property type="entry name" value="Glyco_hydro_2_cat"/>
</dbReference>
<feature type="domain" description="Beta galactosidase small chain/" evidence="10">
    <location>
        <begin position="826"/>
        <end position="1104"/>
    </location>
</feature>
<dbReference type="PANTHER" id="PTHR46323">
    <property type="entry name" value="BETA-GALACTOSIDASE"/>
    <property type="match status" value="1"/>
</dbReference>
<keyword evidence="6 9" id="KW-0378">Hydrolase</keyword>
<dbReference type="GO" id="GO:0030246">
    <property type="term" value="F:carbohydrate binding"/>
    <property type="evidence" value="ECO:0007669"/>
    <property type="project" value="InterPro"/>
</dbReference>
<dbReference type="InterPro" id="IPR006102">
    <property type="entry name" value="Ig-like_GH2"/>
</dbReference>
<comment type="cofactor">
    <cofactor evidence="2">
        <name>Na(+)</name>
        <dbReference type="ChEBI" id="CHEBI:29101"/>
    </cofactor>
</comment>
<dbReference type="SUPFAM" id="SSF74650">
    <property type="entry name" value="Galactose mutarotase-like"/>
    <property type="match status" value="1"/>
</dbReference>
<dbReference type="InterPro" id="IPR017853">
    <property type="entry name" value="GH"/>
</dbReference>
<dbReference type="InterPro" id="IPR004199">
    <property type="entry name" value="B-gal_small/dom_5"/>
</dbReference>
<dbReference type="InterPro" id="IPR032312">
    <property type="entry name" value="LacZ_4"/>
</dbReference>
<comment type="catalytic activity">
    <reaction evidence="1 9">
        <text>Hydrolysis of terminal non-reducing beta-D-galactose residues in beta-D-galactosides.</text>
        <dbReference type="EC" id="3.2.1.23"/>
    </reaction>
</comment>
<dbReference type="InterPro" id="IPR023230">
    <property type="entry name" value="Glyco_hydro_2_CS"/>
</dbReference>
<dbReference type="Pfam" id="PF02929">
    <property type="entry name" value="Bgal_small_N"/>
    <property type="match status" value="1"/>
</dbReference>
<dbReference type="InterPro" id="IPR013783">
    <property type="entry name" value="Ig-like_fold"/>
</dbReference>
<dbReference type="EC" id="3.2.1.23" evidence="4 9"/>
<dbReference type="InterPro" id="IPR006101">
    <property type="entry name" value="Glyco_hydro_2"/>
</dbReference>
<evidence type="ECO:0000256" key="5">
    <source>
        <dbReference type="ARBA" id="ARBA00013303"/>
    </source>
</evidence>
<evidence type="ECO:0000256" key="6">
    <source>
        <dbReference type="ARBA" id="ARBA00022801"/>
    </source>
</evidence>
<dbReference type="InterPro" id="IPR008979">
    <property type="entry name" value="Galactose-bd-like_sf"/>
</dbReference>
<evidence type="ECO:0000256" key="8">
    <source>
        <dbReference type="ARBA" id="ARBA00032230"/>
    </source>
</evidence>
<reference evidence="11 12" key="1">
    <citation type="submission" date="2019-02" db="EMBL/GenBank/DDBJ databases">
        <title>Deep-cultivation of Planctomycetes and their phenomic and genomic characterization uncovers novel biology.</title>
        <authorList>
            <person name="Wiegand S."/>
            <person name="Jogler M."/>
            <person name="Boedeker C."/>
            <person name="Pinto D."/>
            <person name="Vollmers J."/>
            <person name="Rivas-Marin E."/>
            <person name="Kohn T."/>
            <person name="Peeters S.H."/>
            <person name="Heuer A."/>
            <person name="Rast P."/>
            <person name="Oberbeckmann S."/>
            <person name="Bunk B."/>
            <person name="Jeske O."/>
            <person name="Meyerdierks A."/>
            <person name="Storesund J.E."/>
            <person name="Kallscheuer N."/>
            <person name="Luecker S."/>
            <person name="Lage O.M."/>
            <person name="Pohl T."/>
            <person name="Merkel B.J."/>
            <person name="Hornburger P."/>
            <person name="Mueller R.-W."/>
            <person name="Bruemmer F."/>
            <person name="Labrenz M."/>
            <person name="Spormann A.M."/>
            <person name="Op Den Camp H."/>
            <person name="Overmann J."/>
            <person name="Amann R."/>
            <person name="Jetten M.S.M."/>
            <person name="Mascher T."/>
            <person name="Medema M.H."/>
            <person name="Devos D.P."/>
            <person name="Kaster A.-K."/>
            <person name="Ovreas L."/>
            <person name="Rohde M."/>
            <person name="Galperin M.Y."/>
            <person name="Jogler C."/>
        </authorList>
    </citation>
    <scope>NUCLEOTIDE SEQUENCE [LARGE SCALE GENOMIC DNA]</scope>
    <source>
        <strain evidence="11 12">Pla144</strain>
    </source>
</reference>
<dbReference type="InterPro" id="IPR050347">
    <property type="entry name" value="Bact_Beta-galactosidase"/>
</dbReference>
<dbReference type="InterPro" id="IPR036156">
    <property type="entry name" value="Beta-gal/glucu_dom_sf"/>
</dbReference>
<dbReference type="EMBL" id="SJPS01000003">
    <property type="protein sequence ID" value="TWU27712.1"/>
    <property type="molecule type" value="Genomic_DNA"/>
</dbReference>
<dbReference type="PROSITE" id="PS00719">
    <property type="entry name" value="GLYCOSYL_HYDROL_F2_1"/>
    <property type="match status" value="1"/>
</dbReference>
<evidence type="ECO:0000259" key="10">
    <source>
        <dbReference type="SMART" id="SM01038"/>
    </source>
</evidence>
<evidence type="ECO:0000256" key="3">
    <source>
        <dbReference type="ARBA" id="ARBA00007401"/>
    </source>
</evidence>
<dbReference type="Gene3D" id="2.60.40.10">
    <property type="entry name" value="Immunoglobulins"/>
    <property type="match status" value="2"/>
</dbReference>
<dbReference type="SMART" id="SM01038">
    <property type="entry name" value="Bgal_small_N"/>
    <property type="match status" value="1"/>
</dbReference>
<organism evidence="11 12">
    <name type="scientific">Bythopirellula polymerisocia</name>
    <dbReference type="NCBI Taxonomy" id="2528003"/>
    <lineage>
        <taxon>Bacteria</taxon>
        <taxon>Pseudomonadati</taxon>
        <taxon>Planctomycetota</taxon>
        <taxon>Planctomycetia</taxon>
        <taxon>Pirellulales</taxon>
        <taxon>Lacipirellulaceae</taxon>
        <taxon>Bythopirellula</taxon>
    </lineage>
</organism>
<evidence type="ECO:0000256" key="7">
    <source>
        <dbReference type="ARBA" id="ARBA00023295"/>
    </source>
</evidence>
<dbReference type="SUPFAM" id="SSF51445">
    <property type="entry name" value="(Trans)glycosidases"/>
    <property type="match status" value="1"/>
</dbReference>
<dbReference type="Gene3D" id="3.20.20.80">
    <property type="entry name" value="Glycosidases"/>
    <property type="match status" value="1"/>
</dbReference>
<accession>A0A5C6CT59</accession>
<dbReference type="FunFam" id="3.20.20.80:FF:000018">
    <property type="entry name" value="Beta-galactosidase"/>
    <property type="match status" value="1"/>
</dbReference>
<dbReference type="Pfam" id="PF02836">
    <property type="entry name" value="Glyco_hydro_2_C"/>
    <property type="match status" value="1"/>
</dbReference>
<dbReference type="OrthoDB" id="9762066at2"/>
<dbReference type="GO" id="GO:0005990">
    <property type="term" value="P:lactose catabolic process"/>
    <property type="evidence" value="ECO:0007669"/>
    <property type="project" value="TreeGrafter"/>
</dbReference>
<dbReference type="Pfam" id="PF00703">
    <property type="entry name" value="Glyco_hydro_2"/>
    <property type="match status" value="1"/>
</dbReference>
<evidence type="ECO:0000256" key="1">
    <source>
        <dbReference type="ARBA" id="ARBA00001412"/>
    </source>
</evidence>
<evidence type="ECO:0000256" key="2">
    <source>
        <dbReference type="ARBA" id="ARBA00001959"/>
    </source>
</evidence>
<evidence type="ECO:0000256" key="4">
    <source>
        <dbReference type="ARBA" id="ARBA00012756"/>
    </source>
</evidence>
<dbReference type="GO" id="GO:0009341">
    <property type="term" value="C:beta-galactosidase complex"/>
    <property type="evidence" value="ECO:0007669"/>
    <property type="project" value="InterPro"/>
</dbReference>
<name>A0A5C6CT59_9BACT</name>
<dbReference type="GO" id="GO:0004565">
    <property type="term" value="F:beta-galactosidase activity"/>
    <property type="evidence" value="ECO:0007669"/>
    <property type="project" value="UniProtKB-EC"/>
</dbReference>
<dbReference type="SUPFAM" id="SSF49785">
    <property type="entry name" value="Galactose-binding domain-like"/>
    <property type="match status" value="1"/>
</dbReference>
<dbReference type="Gene3D" id="2.60.120.260">
    <property type="entry name" value="Galactose-binding domain-like"/>
    <property type="match status" value="1"/>
</dbReference>
<keyword evidence="7 9" id="KW-0326">Glycosidase</keyword>
<comment type="similarity">
    <text evidence="3 9">Belongs to the glycosyl hydrolase 2 family.</text>
</comment>
<dbReference type="Proteomes" id="UP000318437">
    <property type="component" value="Unassembled WGS sequence"/>
</dbReference>
<dbReference type="Pfam" id="PF16353">
    <property type="entry name" value="LacZ_4"/>
    <property type="match status" value="1"/>
</dbReference>
<proteinExistence type="inferred from homology"/>
<dbReference type="RefSeq" id="WP_146450882.1">
    <property type="nucleotide sequence ID" value="NZ_SJPS01000003.1"/>
</dbReference>
<dbReference type="PRINTS" id="PR00132">
    <property type="entry name" value="GLHYDRLASE2"/>
</dbReference>
<dbReference type="SUPFAM" id="SSF49303">
    <property type="entry name" value="beta-Galactosidase/glucuronidase domain"/>
    <property type="match status" value="2"/>
</dbReference>
<keyword evidence="12" id="KW-1185">Reference proteome</keyword>
<gene>
    <name evidence="11" type="primary">lacZ_4</name>
    <name evidence="11" type="ORF">Pla144_24890</name>
</gene>